<dbReference type="EMBL" id="CP157390">
    <property type="protein sequence ID" value="XBM50081.1"/>
    <property type="molecule type" value="Genomic_DNA"/>
</dbReference>
<dbReference type="GO" id="GO:0016757">
    <property type="term" value="F:glycosyltransferase activity"/>
    <property type="evidence" value="ECO:0007669"/>
    <property type="project" value="UniProtKB-KW"/>
</dbReference>
<keyword evidence="2 4" id="KW-0808">Transferase</keyword>
<gene>
    <name evidence="4" type="ORF">AAME72_09455</name>
</gene>
<evidence type="ECO:0000313" key="4">
    <source>
        <dbReference type="EMBL" id="XBM50081.1"/>
    </source>
</evidence>
<protein>
    <submittedName>
        <fullName evidence="4">Glycosyltransferase family 4 protein</fullName>
        <ecNumber evidence="4">2.4.-.-</ecNumber>
    </submittedName>
</protein>
<evidence type="ECO:0000256" key="2">
    <source>
        <dbReference type="ARBA" id="ARBA00022679"/>
    </source>
</evidence>
<dbReference type="PANTHER" id="PTHR12526:SF510">
    <property type="entry name" value="D-INOSITOL 3-PHOSPHATE GLYCOSYLTRANSFERASE"/>
    <property type="match status" value="1"/>
</dbReference>
<dbReference type="AlphaFoldDB" id="A0AAU7GGI5"/>
<accession>A0AAU7GGI5</accession>
<sequence>MSAPLVFAVPRAVDDPERVSGGNVYDRRVRDALRAAGREVRMLLVADEPGALAVALRGLADGALLLADGLLVSREPGAVVAEAHRLRIVILAHMVEPDPDEPRLAAFRAALLIVATSEWTRTELAAQGAADAARVVVAHPGADPAPVTAASEDGGRLLCVAVVAPHKGQDLLVRALAGFADRPGWTCTVAGSLRADPGFAEALGSVVDAAGLADRIGFPGVLDGRALEDAYAHADLLVQPSRSESYGMAIAEALAHGVPVLATAVGGIGEAIPVRDAAMLVPPDDPWALHVVLQQWWADPARRAAAKAAALAARSIGRSWAGTAAVIEAALAEAERAPAPLRTGAAS</sequence>
<evidence type="ECO:0000256" key="1">
    <source>
        <dbReference type="ARBA" id="ARBA00022676"/>
    </source>
</evidence>
<dbReference type="PANTHER" id="PTHR12526">
    <property type="entry name" value="GLYCOSYLTRANSFERASE"/>
    <property type="match status" value="1"/>
</dbReference>
<dbReference type="SUPFAM" id="SSF53756">
    <property type="entry name" value="UDP-Glycosyltransferase/glycogen phosphorylase"/>
    <property type="match status" value="1"/>
</dbReference>
<dbReference type="InterPro" id="IPR001296">
    <property type="entry name" value="Glyco_trans_1"/>
</dbReference>
<keyword evidence="1 4" id="KW-0328">Glycosyltransferase</keyword>
<dbReference type="Gene3D" id="3.40.50.2000">
    <property type="entry name" value="Glycogen Phosphorylase B"/>
    <property type="match status" value="2"/>
</dbReference>
<feature type="domain" description="Glycosyl transferase family 1" evidence="3">
    <location>
        <begin position="151"/>
        <end position="310"/>
    </location>
</feature>
<dbReference type="EC" id="2.4.-.-" evidence="4"/>
<dbReference type="CDD" id="cd03801">
    <property type="entry name" value="GT4_PimA-like"/>
    <property type="match status" value="1"/>
</dbReference>
<evidence type="ECO:0000259" key="3">
    <source>
        <dbReference type="Pfam" id="PF00534"/>
    </source>
</evidence>
<dbReference type="Pfam" id="PF00534">
    <property type="entry name" value="Glycos_transf_1"/>
    <property type="match status" value="1"/>
</dbReference>
<organism evidence="4">
    <name type="scientific">Leifsonia sp. NPDC080035</name>
    <dbReference type="NCBI Taxonomy" id="3143936"/>
    <lineage>
        <taxon>Bacteria</taxon>
        <taxon>Bacillati</taxon>
        <taxon>Actinomycetota</taxon>
        <taxon>Actinomycetes</taxon>
        <taxon>Micrococcales</taxon>
        <taxon>Microbacteriaceae</taxon>
        <taxon>Leifsonia</taxon>
    </lineage>
</organism>
<proteinExistence type="predicted"/>
<dbReference type="RefSeq" id="WP_348789991.1">
    <property type="nucleotide sequence ID" value="NZ_CP157390.1"/>
</dbReference>
<name>A0AAU7GGI5_9MICO</name>
<reference evidence="4" key="1">
    <citation type="submission" date="2024-05" db="EMBL/GenBank/DDBJ databases">
        <title>The Natural Products Discovery Center: Release of the First 8490 Sequenced Strains for Exploring Actinobacteria Biosynthetic Diversity.</title>
        <authorList>
            <person name="Kalkreuter E."/>
            <person name="Kautsar S.A."/>
            <person name="Yang D."/>
            <person name="Bader C.D."/>
            <person name="Teijaro C.N."/>
            <person name="Fluegel L."/>
            <person name="Davis C.M."/>
            <person name="Simpson J.R."/>
            <person name="Lauterbach L."/>
            <person name="Steele A.D."/>
            <person name="Gui C."/>
            <person name="Meng S."/>
            <person name="Li G."/>
            <person name="Viehrig K."/>
            <person name="Ye F."/>
            <person name="Su P."/>
            <person name="Kiefer A.F."/>
            <person name="Nichols A."/>
            <person name="Cepeda A.J."/>
            <person name="Yan W."/>
            <person name="Fan B."/>
            <person name="Jiang Y."/>
            <person name="Adhikari A."/>
            <person name="Zheng C.-J."/>
            <person name="Schuster L."/>
            <person name="Cowan T.M."/>
            <person name="Smanski M.J."/>
            <person name="Chevrette M.G."/>
            <person name="de Carvalho L.P.S."/>
            <person name="Shen B."/>
        </authorList>
    </citation>
    <scope>NUCLEOTIDE SEQUENCE</scope>
    <source>
        <strain evidence="4">NPDC080035</strain>
    </source>
</reference>